<dbReference type="VEuPathDB" id="FungiDB:PADG_00163"/>
<name>C1FZX3_PARBD</name>
<dbReference type="HOGENOM" id="CLU_158794_0_0_1"/>
<gene>
    <name evidence="2" type="ORF">PADG_00163</name>
</gene>
<feature type="signal peptide" evidence="1">
    <location>
        <begin position="1"/>
        <end position="20"/>
    </location>
</feature>
<sequence length="101" mass="11265">MKSLHALFAAAAFLPSLSLAVSSGQSQDIPQRPSWDYCSPNLYCHTDVDCRNTVDCRQKAWKLEKLENTRLNIIIVFIRTMIGGLSSAVYFSRHIPAGHGK</sequence>
<evidence type="ECO:0000313" key="2">
    <source>
        <dbReference type="EMBL" id="EEH43874.2"/>
    </source>
</evidence>
<dbReference type="KEGG" id="pbn:PADG_00163"/>
<dbReference type="RefSeq" id="XP_010755719.1">
    <property type="nucleotide sequence ID" value="XM_010757417.1"/>
</dbReference>
<dbReference type="AlphaFoldDB" id="C1FZX3"/>
<reference evidence="2 3" key="1">
    <citation type="journal article" date="2011" name="PLoS Genet.">
        <title>Comparative genomic analysis of human fungal pathogens causing paracoccidioidomycosis.</title>
        <authorList>
            <person name="Desjardins C.A."/>
            <person name="Champion M.D."/>
            <person name="Holder J.W."/>
            <person name="Muszewska A."/>
            <person name="Goldberg J."/>
            <person name="Bailao A.M."/>
            <person name="Brigido M.M."/>
            <person name="Ferreira M.E."/>
            <person name="Garcia A.M."/>
            <person name="Grynberg M."/>
            <person name="Gujja S."/>
            <person name="Heiman D.I."/>
            <person name="Henn M.R."/>
            <person name="Kodira C.D."/>
            <person name="Leon-Narvaez H."/>
            <person name="Longo L.V."/>
            <person name="Ma L.J."/>
            <person name="Malavazi I."/>
            <person name="Matsuo A.L."/>
            <person name="Morais F.V."/>
            <person name="Pereira M."/>
            <person name="Rodriguez-Brito S."/>
            <person name="Sakthikumar S."/>
            <person name="Salem-Izacc S.M."/>
            <person name="Sykes S.M."/>
            <person name="Teixeira M.M."/>
            <person name="Vallejo M.C."/>
            <person name="Walter M.E."/>
            <person name="Yandava C."/>
            <person name="Young S."/>
            <person name="Zeng Q."/>
            <person name="Zucker J."/>
            <person name="Felipe M.S."/>
            <person name="Goldman G.H."/>
            <person name="Haas B.J."/>
            <person name="McEwen J.G."/>
            <person name="Nino-Vega G."/>
            <person name="Puccia R."/>
            <person name="San-Blas G."/>
            <person name="Soares C.M."/>
            <person name="Birren B.W."/>
            <person name="Cuomo C.A."/>
        </authorList>
    </citation>
    <scope>NUCLEOTIDE SEQUENCE [LARGE SCALE GENOMIC DNA]</scope>
    <source>
        <strain evidence="2 3">Pb18</strain>
    </source>
</reference>
<feature type="chain" id="PRO_5002907948" evidence="1">
    <location>
        <begin position="21"/>
        <end position="101"/>
    </location>
</feature>
<proteinExistence type="predicted"/>
<evidence type="ECO:0000256" key="1">
    <source>
        <dbReference type="SAM" id="SignalP"/>
    </source>
</evidence>
<dbReference type="InParanoid" id="C1FZX3"/>
<accession>C1FZX3</accession>
<organism evidence="2 3">
    <name type="scientific">Paracoccidioides brasiliensis (strain Pb18)</name>
    <dbReference type="NCBI Taxonomy" id="502780"/>
    <lineage>
        <taxon>Eukaryota</taxon>
        <taxon>Fungi</taxon>
        <taxon>Dikarya</taxon>
        <taxon>Ascomycota</taxon>
        <taxon>Pezizomycotina</taxon>
        <taxon>Eurotiomycetes</taxon>
        <taxon>Eurotiomycetidae</taxon>
        <taxon>Onygenales</taxon>
        <taxon>Ajellomycetaceae</taxon>
        <taxon>Paracoccidioides</taxon>
    </lineage>
</organism>
<dbReference type="GeneID" id="22580046"/>
<protein>
    <submittedName>
        <fullName evidence="2">Uncharacterized protein</fullName>
    </submittedName>
</protein>
<dbReference type="eggNOG" id="ENOG502RQBR">
    <property type="taxonomic scope" value="Eukaryota"/>
</dbReference>
<keyword evidence="1" id="KW-0732">Signal</keyword>
<dbReference type="Proteomes" id="UP000001628">
    <property type="component" value="Unassembled WGS sequence"/>
</dbReference>
<evidence type="ECO:0000313" key="3">
    <source>
        <dbReference type="Proteomes" id="UP000001628"/>
    </source>
</evidence>
<keyword evidence="3" id="KW-1185">Reference proteome</keyword>
<dbReference type="EMBL" id="KN275957">
    <property type="protein sequence ID" value="EEH43874.2"/>
    <property type="molecule type" value="Genomic_DNA"/>
</dbReference>